<evidence type="ECO:0000313" key="2">
    <source>
        <dbReference type="EMBL" id="NFN35034.1"/>
    </source>
</evidence>
<evidence type="ECO:0000313" key="3">
    <source>
        <dbReference type="Proteomes" id="UP000473681"/>
    </source>
</evidence>
<gene>
    <name evidence="2" type="ORF">FDB51_07810</name>
</gene>
<evidence type="ECO:0000259" key="1">
    <source>
        <dbReference type="Pfam" id="PF11611"/>
    </source>
</evidence>
<proteinExistence type="predicted"/>
<protein>
    <submittedName>
        <fullName evidence="2">DUF4352 domain-containing protein</fullName>
    </submittedName>
</protein>
<organism evidence="2 3">
    <name type="scientific">Clostridium botulinum</name>
    <dbReference type="NCBI Taxonomy" id="1491"/>
    <lineage>
        <taxon>Bacteria</taxon>
        <taxon>Bacillati</taxon>
        <taxon>Bacillota</taxon>
        <taxon>Clostridia</taxon>
        <taxon>Eubacteriales</taxon>
        <taxon>Clostridiaceae</taxon>
        <taxon>Clostridium</taxon>
    </lineage>
</organism>
<name>A0A846JJR6_CLOBO</name>
<accession>A0A846JJR6</accession>
<dbReference type="InterPro" id="IPR029050">
    <property type="entry name" value="Immunoprotect_excell_Ig-like"/>
</dbReference>
<dbReference type="PROSITE" id="PS51257">
    <property type="entry name" value="PROKAR_LIPOPROTEIN"/>
    <property type="match status" value="1"/>
</dbReference>
<feature type="domain" description="DUF4352" evidence="1">
    <location>
        <begin position="59"/>
        <end position="178"/>
    </location>
</feature>
<comment type="caution">
    <text evidence="2">The sequence shown here is derived from an EMBL/GenBank/DDBJ whole genome shotgun (WGS) entry which is preliminary data.</text>
</comment>
<dbReference type="EMBL" id="SWVK01000009">
    <property type="protein sequence ID" value="NFN35034.1"/>
    <property type="molecule type" value="Genomic_DNA"/>
</dbReference>
<dbReference type="InterPro" id="IPR029051">
    <property type="entry name" value="DUF4352"/>
</dbReference>
<dbReference type="Proteomes" id="UP000473681">
    <property type="component" value="Unassembled WGS sequence"/>
</dbReference>
<dbReference type="Pfam" id="PF11611">
    <property type="entry name" value="DUF4352"/>
    <property type="match status" value="1"/>
</dbReference>
<reference evidence="2 3" key="1">
    <citation type="submission" date="2019-04" db="EMBL/GenBank/DDBJ databases">
        <title>Genome sequencing of Clostridium botulinum Groups I-IV and Clostridium butyricum.</title>
        <authorList>
            <person name="Brunt J."/>
            <person name="Van Vliet A.H.M."/>
            <person name="Stringer S.C."/>
            <person name="Carter A.T."/>
            <person name="Peck M.W."/>
        </authorList>
    </citation>
    <scope>NUCLEOTIDE SEQUENCE [LARGE SCALE GENOMIC DNA]</scope>
    <source>
        <strain evidence="2 3">CB-K-33E</strain>
    </source>
</reference>
<dbReference type="RefSeq" id="WP_035786876.1">
    <property type="nucleotide sequence ID" value="NZ_LFPD01000034.1"/>
</dbReference>
<dbReference type="AlphaFoldDB" id="A0A846JJR6"/>
<sequence length="196" mass="22144">MKKHKLLIFSLISILGFSLVGCTNNNKVNKNTEKEIHSIIEVDNTKTDNIKKEENNKGYKLNEVGKSGNYQLKTLGYNEVIKIKGTSKSFITDNKYVVVDIEIAANDATLESGYSADDFLLVDNNKKTYSAESTITNHLNVKNEHDDDSYIGIYKPLNPNVFKKTQIVFEVPKDTEPELIKNKNSGSKSYVQFNLK</sequence>
<dbReference type="Gene3D" id="2.60.40.1240">
    <property type="match status" value="1"/>
</dbReference>